<evidence type="ECO:0000313" key="2">
    <source>
        <dbReference type="EMBL" id="BAD46386.1"/>
    </source>
</evidence>
<gene>
    <name evidence="2" type="primary">P0556A05.26</name>
</gene>
<dbReference type="Proteomes" id="UP000000763">
    <property type="component" value="Chromosome 9"/>
</dbReference>
<sequence length="180" mass="19600">MHPPPSVIVQPDPAVTESDLVHLCSTGHHRRRRHQQAPPPVTSPPDPGVDLAALPPPPSLPTAAAPSPMRHSLCPAGDASSAQRREPPWPPPAAGNGAADLRPRVRPRRKPEERELRAPLPPSWRDAGFAGTSLERRRGKRRGCNGFLIDYISLETLLGVNSTRHAVTLCVIPEFFYSDI</sequence>
<organism evidence="2 3">
    <name type="scientific">Oryza sativa subsp. japonica</name>
    <name type="common">Rice</name>
    <dbReference type="NCBI Taxonomy" id="39947"/>
    <lineage>
        <taxon>Eukaryota</taxon>
        <taxon>Viridiplantae</taxon>
        <taxon>Streptophyta</taxon>
        <taxon>Embryophyta</taxon>
        <taxon>Tracheophyta</taxon>
        <taxon>Spermatophyta</taxon>
        <taxon>Magnoliopsida</taxon>
        <taxon>Liliopsida</taxon>
        <taxon>Poales</taxon>
        <taxon>Poaceae</taxon>
        <taxon>BOP clade</taxon>
        <taxon>Oryzoideae</taxon>
        <taxon>Oryzeae</taxon>
        <taxon>Oryzinae</taxon>
        <taxon>Oryza</taxon>
        <taxon>Oryza sativa</taxon>
    </lineage>
</organism>
<protein>
    <submittedName>
        <fullName evidence="2">Uncharacterized protein</fullName>
    </submittedName>
</protein>
<evidence type="ECO:0000313" key="3">
    <source>
        <dbReference type="Proteomes" id="UP000000763"/>
    </source>
</evidence>
<proteinExistence type="predicted"/>
<reference evidence="3" key="2">
    <citation type="journal article" date="2008" name="Nucleic Acids Res.">
        <title>The rice annotation project database (RAP-DB): 2008 update.</title>
        <authorList>
            <consortium name="The rice annotation project (RAP)"/>
        </authorList>
    </citation>
    <scope>GENOME REANNOTATION</scope>
    <source>
        <strain evidence="3">cv. Nipponbare</strain>
    </source>
</reference>
<feature type="compositionally biased region" description="Pro residues" evidence="1">
    <location>
        <begin position="37"/>
        <end position="47"/>
    </location>
</feature>
<accession>Q651Y1</accession>
<feature type="region of interest" description="Disordered" evidence="1">
    <location>
        <begin position="24"/>
        <end position="124"/>
    </location>
</feature>
<reference evidence="3" key="1">
    <citation type="journal article" date="2005" name="Nature">
        <title>The map-based sequence of the rice genome.</title>
        <authorList>
            <consortium name="International rice genome sequencing project (IRGSP)"/>
            <person name="Matsumoto T."/>
            <person name="Wu J."/>
            <person name="Kanamori H."/>
            <person name="Katayose Y."/>
            <person name="Fujisawa M."/>
            <person name="Namiki N."/>
            <person name="Mizuno H."/>
            <person name="Yamamoto K."/>
            <person name="Antonio B.A."/>
            <person name="Baba T."/>
            <person name="Sakata K."/>
            <person name="Nagamura Y."/>
            <person name="Aoki H."/>
            <person name="Arikawa K."/>
            <person name="Arita K."/>
            <person name="Bito T."/>
            <person name="Chiden Y."/>
            <person name="Fujitsuka N."/>
            <person name="Fukunaka R."/>
            <person name="Hamada M."/>
            <person name="Harada C."/>
            <person name="Hayashi A."/>
            <person name="Hijishita S."/>
            <person name="Honda M."/>
            <person name="Hosokawa S."/>
            <person name="Ichikawa Y."/>
            <person name="Idonuma A."/>
            <person name="Iijima M."/>
            <person name="Ikeda M."/>
            <person name="Ikeno M."/>
            <person name="Ito K."/>
            <person name="Ito S."/>
            <person name="Ito T."/>
            <person name="Ito Y."/>
            <person name="Ito Y."/>
            <person name="Iwabuchi A."/>
            <person name="Kamiya K."/>
            <person name="Karasawa W."/>
            <person name="Kurita K."/>
            <person name="Katagiri S."/>
            <person name="Kikuta A."/>
            <person name="Kobayashi H."/>
            <person name="Kobayashi N."/>
            <person name="Machita K."/>
            <person name="Maehara T."/>
            <person name="Masukawa M."/>
            <person name="Mizubayashi T."/>
            <person name="Mukai Y."/>
            <person name="Nagasaki H."/>
            <person name="Nagata Y."/>
            <person name="Naito S."/>
            <person name="Nakashima M."/>
            <person name="Nakama Y."/>
            <person name="Nakamichi Y."/>
            <person name="Nakamura M."/>
            <person name="Meguro A."/>
            <person name="Negishi M."/>
            <person name="Ohta I."/>
            <person name="Ohta T."/>
            <person name="Okamoto M."/>
            <person name="Ono N."/>
            <person name="Saji S."/>
            <person name="Sakaguchi M."/>
            <person name="Sakai K."/>
            <person name="Shibata M."/>
            <person name="Shimokawa T."/>
            <person name="Song J."/>
            <person name="Takazaki Y."/>
            <person name="Terasawa K."/>
            <person name="Tsugane M."/>
            <person name="Tsuji K."/>
            <person name="Ueda S."/>
            <person name="Waki K."/>
            <person name="Yamagata H."/>
            <person name="Yamamoto M."/>
            <person name="Yamamoto S."/>
            <person name="Yamane H."/>
            <person name="Yoshiki S."/>
            <person name="Yoshihara R."/>
            <person name="Yukawa K."/>
            <person name="Zhong H."/>
            <person name="Yano M."/>
            <person name="Yuan Q."/>
            <person name="Ouyang S."/>
            <person name="Liu J."/>
            <person name="Jones K.M."/>
            <person name="Gansberger K."/>
            <person name="Moffat K."/>
            <person name="Hill J."/>
            <person name="Bera J."/>
            <person name="Fadrosh D."/>
            <person name="Jin S."/>
            <person name="Johri S."/>
            <person name="Kim M."/>
            <person name="Overton L."/>
            <person name="Reardon M."/>
            <person name="Tsitrin T."/>
            <person name="Vuong H."/>
            <person name="Weaver B."/>
            <person name="Ciecko A."/>
            <person name="Tallon L."/>
            <person name="Jackson J."/>
            <person name="Pai G."/>
            <person name="Aken S.V."/>
            <person name="Utterback T."/>
            <person name="Reidmuller S."/>
            <person name="Feldblyum T."/>
            <person name="Hsiao J."/>
            <person name="Zismann V."/>
            <person name="Iobst S."/>
            <person name="de Vazeille A.R."/>
            <person name="Buell C.R."/>
            <person name="Ying K."/>
            <person name="Li Y."/>
            <person name="Lu T."/>
            <person name="Huang Y."/>
            <person name="Zhao Q."/>
            <person name="Feng Q."/>
            <person name="Zhang L."/>
            <person name="Zhu J."/>
            <person name="Weng Q."/>
            <person name="Mu J."/>
            <person name="Lu Y."/>
            <person name="Fan D."/>
            <person name="Liu Y."/>
            <person name="Guan J."/>
            <person name="Zhang Y."/>
            <person name="Yu S."/>
            <person name="Liu X."/>
            <person name="Zhang Y."/>
            <person name="Hong G."/>
            <person name="Han B."/>
            <person name="Choisne N."/>
            <person name="Demange N."/>
            <person name="Orjeda G."/>
            <person name="Samain S."/>
            <person name="Cattolico L."/>
            <person name="Pelletier E."/>
            <person name="Couloux A."/>
            <person name="Segurens B."/>
            <person name="Wincker P."/>
            <person name="D'Hont A."/>
            <person name="Scarpelli C."/>
            <person name="Weissenbach J."/>
            <person name="Salanoubat M."/>
            <person name="Quetier F."/>
            <person name="Yu Y."/>
            <person name="Kim H.R."/>
            <person name="Rambo T."/>
            <person name="Currie J."/>
            <person name="Collura K."/>
            <person name="Luo M."/>
            <person name="Yang T."/>
            <person name="Ammiraju J.S.S."/>
            <person name="Engler F."/>
            <person name="Soderlund C."/>
            <person name="Wing R.A."/>
            <person name="Palmer L.E."/>
            <person name="de la Bastide M."/>
            <person name="Spiegel L."/>
            <person name="Nascimento L."/>
            <person name="Zutavern T."/>
            <person name="O'Shaughnessy A."/>
            <person name="Dike S."/>
            <person name="Dedhia N."/>
            <person name="Preston R."/>
            <person name="Balija V."/>
            <person name="McCombie W.R."/>
            <person name="Chow T."/>
            <person name="Chen H."/>
            <person name="Chung M."/>
            <person name="Chen C."/>
            <person name="Shaw J."/>
            <person name="Wu H."/>
            <person name="Hsiao K."/>
            <person name="Chao Y."/>
            <person name="Chu M."/>
            <person name="Cheng C."/>
            <person name="Hour A."/>
            <person name="Lee P."/>
            <person name="Lin S."/>
            <person name="Lin Y."/>
            <person name="Liou J."/>
            <person name="Liu S."/>
            <person name="Hsing Y."/>
            <person name="Raghuvanshi S."/>
            <person name="Mohanty A."/>
            <person name="Bharti A.K."/>
            <person name="Gaur A."/>
            <person name="Gupta V."/>
            <person name="Kumar D."/>
            <person name="Ravi V."/>
            <person name="Vij S."/>
            <person name="Kapur A."/>
            <person name="Khurana P."/>
            <person name="Khurana P."/>
            <person name="Khurana J.P."/>
            <person name="Tyagi A.K."/>
            <person name="Gaikwad K."/>
            <person name="Singh A."/>
            <person name="Dalal V."/>
            <person name="Srivastava S."/>
            <person name="Dixit A."/>
            <person name="Pal A.K."/>
            <person name="Ghazi I.A."/>
            <person name="Yadav M."/>
            <person name="Pandit A."/>
            <person name="Bhargava A."/>
            <person name="Sureshbabu K."/>
            <person name="Batra K."/>
            <person name="Sharma T.R."/>
            <person name="Mohapatra T."/>
            <person name="Singh N.K."/>
            <person name="Messing J."/>
            <person name="Nelson A.B."/>
            <person name="Fuks G."/>
            <person name="Kavchok S."/>
            <person name="Keizer G."/>
            <person name="Linton E."/>
            <person name="Llaca V."/>
            <person name="Song R."/>
            <person name="Tanyolac B."/>
            <person name="Young S."/>
            <person name="Ho-Il K."/>
            <person name="Hahn J.H."/>
            <person name="Sangsakoo G."/>
            <person name="Vanavichit A."/>
            <person name="de Mattos Luiz.A.T."/>
            <person name="Zimmer P.D."/>
            <person name="Malone G."/>
            <person name="Dellagostin O."/>
            <person name="de Oliveira A.C."/>
            <person name="Bevan M."/>
            <person name="Bancroft I."/>
            <person name="Minx P."/>
            <person name="Cordum H."/>
            <person name="Wilson R."/>
            <person name="Cheng Z."/>
            <person name="Jin W."/>
            <person name="Jiang J."/>
            <person name="Leong S.A."/>
            <person name="Iwama H."/>
            <person name="Gojobori T."/>
            <person name="Itoh T."/>
            <person name="Niimura Y."/>
            <person name="Fujii Y."/>
            <person name="Habara T."/>
            <person name="Sakai H."/>
            <person name="Sato Y."/>
            <person name="Wilson G."/>
            <person name="Kumar K."/>
            <person name="McCouch S."/>
            <person name="Juretic N."/>
            <person name="Hoen D."/>
            <person name="Wright S."/>
            <person name="Bruskiewich R."/>
            <person name="Bureau T."/>
            <person name="Miyao A."/>
            <person name="Hirochika H."/>
            <person name="Nishikawa T."/>
            <person name="Kadowaki K."/>
            <person name="Sugiura M."/>
            <person name="Burr B."/>
            <person name="Sasaki T."/>
        </authorList>
    </citation>
    <scope>NUCLEOTIDE SEQUENCE [LARGE SCALE GENOMIC DNA]</scope>
    <source>
        <strain evidence="3">cv. Nipponbare</strain>
    </source>
</reference>
<evidence type="ECO:0000256" key="1">
    <source>
        <dbReference type="SAM" id="MobiDB-lite"/>
    </source>
</evidence>
<dbReference type="AlphaFoldDB" id="Q651Y1"/>
<name>Q651Y1_ORYSJ</name>
<dbReference type="EMBL" id="AP005759">
    <property type="protein sequence ID" value="BAD46386.1"/>
    <property type="molecule type" value="Genomic_DNA"/>
</dbReference>